<keyword evidence="1" id="KW-0805">Transcription regulation</keyword>
<dbReference type="InterPro" id="IPR002577">
    <property type="entry name" value="HTH_HxlR"/>
</dbReference>
<dbReference type="SUPFAM" id="SSF46785">
    <property type="entry name" value="Winged helix' DNA-binding domain"/>
    <property type="match status" value="2"/>
</dbReference>
<dbReference type="EMBL" id="BONV01000006">
    <property type="protein sequence ID" value="GIG78942.1"/>
    <property type="molecule type" value="Genomic_DNA"/>
</dbReference>
<organism evidence="5 6">
    <name type="scientific">Planotetraspora kaengkrachanensis</name>
    <dbReference type="NCBI Taxonomy" id="575193"/>
    <lineage>
        <taxon>Bacteria</taxon>
        <taxon>Bacillati</taxon>
        <taxon>Actinomycetota</taxon>
        <taxon>Actinomycetes</taxon>
        <taxon>Streptosporangiales</taxon>
        <taxon>Streptosporangiaceae</taxon>
        <taxon>Planotetraspora</taxon>
    </lineage>
</organism>
<proteinExistence type="predicted"/>
<dbReference type="GO" id="GO:0003677">
    <property type="term" value="F:DNA binding"/>
    <property type="evidence" value="ECO:0007669"/>
    <property type="project" value="UniProtKB-KW"/>
</dbReference>
<feature type="domain" description="HTH hxlR-type" evidence="4">
    <location>
        <begin position="171"/>
        <end position="269"/>
    </location>
</feature>
<dbReference type="Pfam" id="PF01638">
    <property type="entry name" value="HxlR"/>
    <property type="match status" value="2"/>
</dbReference>
<evidence type="ECO:0000313" key="5">
    <source>
        <dbReference type="EMBL" id="GIG78942.1"/>
    </source>
</evidence>
<keyword evidence="2" id="KW-0238">DNA-binding</keyword>
<comment type="caution">
    <text evidence="5">The sequence shown here is derived from an EMBL/GenBank/DDBJ whole genome shotgun (WGS) entry which is preliminary data.</text>
</comment>
<feature type="domain" description="HTH hxlR-type" evidence="4">
    <location>
        <begin position="6"/>
        <end position="108"/>
    </location>
</feature>
<keyword evidence="3" id="KW-0804">Transcription</keyword>
<dbReference type="InterPro" id="IPR036388">
    <property type="entry name" value="WH-like_DNA-bd_sf"/>
</dbReference>
<dbReference type="InterPro" id="IPR036390">
    <property type="entry name" value="WH_DNA-bd_sf"/>
</dbReference>
<evidence type="ECO:0000256" key="3">
    <source>
        <dbReference type="ARBA" id="ARBA00023163"/>
    </source>
</evidence>
<dbReference type="PANTHER" id="PTHR33204:SF18">
    <property type="entry name" value="TRANSCRIPTIONAL REGULATORY PROTEIN"/>
    <property type="match status" value="1"/>
</dbReference>
<keyword evidence="6" id="KW-1185">Reference proteome</keyword>
<evidence type="ECO:0000256" key="2">
    <source>
        <dbReference type="ARBA" id="ARBA00023125"/>
    </source>
</evidence>
<dbReference type="Proteomes" id="UP000630097">
    <property type="component" value="Unassembled WGS sequence"/>
</dbReference>
<protein>
    <submittedName>
        <fullName evidence="5">HxlR family transcriptional regulator</fullName>
    </submittedName>
</protein>
<evidence type="ECO:0000256" key="1">
    <source>
        <dbReference type="ARBA" id="ARBA00023015"/>
    </source>
</evidence>
<dbReference type="PANTHER" id="PTHR33204">
    <property type="entry name" value="TRANSCRIPTIONAL REGULATOR, MARR FAMILY"/>
    <property type="match status" value="1"/>
</dbReference>
<evidence type="ECO:0000259" key="4">
    <source>
        <dbReference type="PROSITE" id="PS51118"/>
    </source>
</evidence>
<dbReference type="AlphaFoldDB" id="A0A8J3LUD6"/>
<gene>
    <name evidence="5" type="ORF">Pka01_20690</name>
</gene>
<evidence type="ECO:0000313" key="6">
    <source>
        <dbReference type="Proteomes" id="UP000630097"/>
    </source>
</evidence>
<name>A0A8J3LUD6_9ACTN</name>
<sequence>MGMAGAPSGGVGQALLAIGDQWALLILQRAFLKHTRRFAEWRDELAVSESVLAGRLKELVAAGLLEPSPYKGEGRARTEYLLTPQARELWTFLIAIWSWERVWVDRPEGLPDLVHERCARRVGAELGCAACGKAPLTTRDTRTRGGGAGTFADVAVHRLHRRTARGHAARDPLSYFPETLEILGDRWSTVVMAAAFLGVRRFTEFESRLGVAPSILSDRLSRFRELGVLGRPEDPGGSREYRLTDKGRAFFPVFAFLVDWAQRWYAGPPESKITIIHSACEKPLVPFLRCGECGERLVRQEVHFDL</sequence>
<reference evidence="5 6" key="1">
    <citation type="submission" date="2021-01" db="EMBL/GenBank/DDBJ databases">
        <title>Whole genome shotgun sequence of Planotetraspora kaengkrachanensis NBRC 104272.</title>
        <authorList>
            <person name="Komaki H."/>
            <person name="Tamura T."/>
        </authorList>
    </citation>
    <scope>NUCLEOTIDE SEQUENCE [LARGE SCALE GENOMIC DNA]</scope>
    <source>
        <strain evidence="5 6">NBRC 104272</strain>
    </source>
</reference>
<dbReference type="PROSITE" id="PS51118">
    <property type="entry name" value="HTH_HXLR"/>
    <property type="match status" value="2"/>
</dbReference>
<accession>A0A8J3LUD6</accession>
<dbReference type="Gene3D" id="1.10.10.10">
    <property type="entry name" value="Winged helix-like DNA-binding domain superfamily/Winged helix DNA-binding domain"/>
    <property type="match status" value="2"/>
</dbReference>